<gene>
    <name evidence="1" type="ORF">TIFTF001_023702</name>
</gene>
<evidence type="ECO:0000313" key="2">
    <source>
        <dbReference type="Proteomes" id="UP001187192"/>
    </source>
</evidence>
<name>A0AA88AX69_FICCA</name>
<organism evidence="1 2">
    <name type="scientific">Ficus carica</name>
    <name type="common">Common fig</name>
    <dbReference type="NCBI Taxonomy" id="3494"/>
    <lineage>
        <taxon>Eukaryota</taxon>
        <taxon>Viridiplantae</taxon>
        <taxon>Streptophyta</taxon>
        <taxon>Embryophyta</taxon>
        <taxon>Tracheophyta</taxon>
        <taxon>Spermatophyta</taxon>
        <taxon>Magnoliopsida</taxon>
        <taxon>eudicotyledons</taxon>
        <taxon>Gunneridae</taxon>
        <taxon>Pentapetalae</taxon>
        <taxon>rosids</taxon>
        <taxon>fabids</taxon>
        <taxon>Rosales</taxon>
        <taxon>Moraceae</taxon>
        <taxon>Ficeae</taxon>
        <taxon>Ficus</taxon>
    </lineage>
</organism>
<evidence type="ECO:0000313" key="1">
    <source>
        <dbReference type="EMBL" id="GMN54571.1"/>
    </source>
</evidence>
<keyword evidence="2" id="KW-1185">Reference proteome</keyword>
<accession>A0AA88AX69</accession>
<protein>
    <submittedName>
        <fullName evidence="1">Uncharacterized protein</fullName>
    </submittedName>
</protein>
<sequence>MEKQRLRSIAGDWSFRAILICRIHTFPRSVMTFRRRQFQKLCERSRWRDDVSQAQSRCSDNMIGSSSMGRRQMLSKASGRILQRYGDGDGGDGCWGF</sequence>
<reference evidence="1" key="1">
    <citation type="submission" date="2023-07" db="EMBL/GenBank/DDBJ databases">
        <title>draft genome sequence of fig (Ficus carica).</title>
        <authorList>
            <person name="Takahashi T."/>
            <person name="Nishimura K."/>
        </authorList>
    </citation>
    <scope>NUCLEOTIDE SEQUENCE</scope>
</reference>
<dbReference type="AlphaFoldDB" id="A0AA88AX69"/>
<comment type="caution">
    <text evidence="1">The sequence shown here is derived from an EMBL/GenBank/DDBJ whole genome shotgun (WGS) entry which is preliminary data.</text>
</comment>
<dbReference type="EMBL" id="BTGU01000052">
    <property type="protein sequence ID" value="GMN54571.1"/>
    <property type="molecule type" value="Genomic_DNA"/>
</dbReference>
<dbReference type="Proteomes" id="UP001187192">
    <property type="component" value="Unassembled WGS sequence"/>
</dbReference>
<proteinExistence type="predicted"/>